<dbReference type="InterPro" id="IPR046357">
    <property type="entry name" value="PPIase_dom_sf"/>
</dbReference>
<evidence type="ECO:0000256" key="4">
    <source>
        <dbReference type="ARBA" id="ARBA00023110"/>
    </source>
</evidence>
<comment type="catalytic activity">
    <reaction evidence="1 6">
        <text>[protein]-peptidylproline (omega=180) = [protein]-peptidylproline (omega=0)</text>
        <dbReference type="Rhea" id="RHEA:16237"/>
        <dbReference type="Rhea" id="RHEA-COMP:10747"/>
        <dbReference type="Rhea" id="RHEA-COMP:10748"/>
        <dbReference type="ChEBI" id="CHEBI:83833"/>
        <dbReference type="ChEBI" id="CHEBI:83834"/>
        <dbReference type="EC" id="5.2.1.8"/>
    </reaction>
</comment>
<keyword evidence="5 6" id="KW-0413">Isomerase</keyword>
<evidence type="ECO:0000256" key="8">
    <source>
        <dbReference type="SAM" id="Phobius"/>
    </source>
</evidence>
<evidence type="ECO:0000256" key="3">
    <source>
        <dbReference type="ARBA" id="ARBA00013194"/>
    </source>
</evidence>
<keyword evidence="8" id="KW-0812">Transmembrane</keyword>
<evidence type="ECO:0000256" key="6">
    <source>
        <dbReference type="PROSITE-ProRule" id="PRU00277"/>
    </source>
</evidence>
<evidence type="ECO:0000259" key="9">
    <source>
        <dbReference type="PROSITE" id="PS50059"/>
    </source>
</evidence>
<reference evidence="10" key="2">
    <citation type="submission" date="2023-01" db="EMBL/GenBank/DDBJ databases">
        <authorList>
            <person name="Sun Q."/>
            <person name="Evtushenko L."/>
        </authorList>
    </citation>
    <scope>NUCLEOTIDE SEQUENCE</scope>
    <source>
        <strain evidence="10">VKM Ac-1321</strain>
    </source>
</reference>
<sequence length="352" mass="36637">MSDRGRNRRPARSTRATPAKATPASAESSADAAEEDASATTGGSAPTVGTGPTVGAMPAGPAAVSDSTSPADDTDGELADDAAAADADKSDLSDSSDEAADAADSDGADDNDGDESDADDDEDKPAVTKPARGKGPAPLTKAEKRAAARVAANRAARRKRVGQAIAGTVIVLLAIGGAFAGVWYFGDRAEQQKTECKKPDQSSYPPLLGGFDKRLAEEPKTEAGKEQSVALRQVTTLIQGKCKTVKAGDTVVVNYIGLTYKDGKKFDSSWDHKQTFPVQVGMLEQNQQAQVIEGWDRGLVGLKVGSRVILDIPVKEAYNNAEGYPQGDLRFYVDILDIQAADASGGLQIPGN</sequence>
<feature type="region of interest" description="Disordered" evidence="7">
    <location>
        <begin position="1"/>
        <end position="146"/>
    </location>
</feature>
<keyword evidence="8" id="KW-1133">Transmembrane helix</keyword>
<keyword evidence="8" id="KW-0472">Membrane</keyword>
<dbReference type="SUPFAM" id="SSF54534">
    <property type="entry name" value="FKBP-like"/>
    <property type="match status" value="1"/>
</dbReference>
<dbReference type="EMBL" id="BSFP01000080">
    <property type="protein sequence ID" value="GLL06853.1"/>
    <property type="molecule type" value="Genomic_DNA"/>
</dbReference>
<keyword evidence="4 6" id="KW-0697">Rotamase</keyword>
<feature type="compositionally biased region" description="Low complexity" evidence="7">
    <location>
        <begin position="13"/>
        <end position="31"/>
    </location>
</feature>
<comment type="similarity">
    <text evidence="2">Belongs to the FKBP-type PPIase family.</text>
</comment>
<evidence type="ECO:0000256" key="2">
    <source>
        <dbReference type="ARBA" id="ARBA00006577"/>
    </source>
</evidence>
<dbReference type="PROSITE" id="PS50059">
    <property type="entry name" value="FKBP_PPIASE"/>
    <property type="match status" value="1"/>
</dbReference>
<accession>A0A9W6NRW7</accession>
<dbReference type="PANTHER" id="PTHR43811:SF19">
    <property type="entry name" value="39 KDA FK506-BINDING NUCLEAR PROTEIN"/>
    <property type="match status" value="1"/>
</dbReference>
<feature type="compositionally biased region" description="Basic residues" evidence="7">
    <location>
        <begin position="1"/>
        <end position="12"/>
    </location>
</feature>
<gene>
    <name evidence="10" type="ORF">GCM10017581_086030</name>
</gene>
<name>A0A9W6NRW7_9ACTN</name>
<feature type="compositionally biased region" description="Acidic residues" evidence="7">
    <location>
        <begin position="94"/>
        <end position="123"/>
    </location>
</feature>
<protein>
    <recommendedName>
        <fullName evidence="3 6">peptidylprolyl isomerase</fullName>
        <ecNumber evidence="3 6">5.2.1.8</ecNumber>
    </recommendedName>
</protein>
<evidence type="ECO:0000256" key="5">
    <source>
        <dbReference type="ARBA" id="ARBA00023235"/>
    </source>
</evidence>
<dbReference type="GO" id="GO:0003755">
    <property type="term" value="F:peptidyl-prolyl cis-trans isomerase activity"/>
    <property type="evidence" value="ECO:0007669"/>
    <property type="project" value="UniProtKB-KW"/>
</dbReference>
<comment type="caution">
    <text evidence="10">The sequence shown here is derived from an EMBL/GenBank/DDBJ whole genome shotgun (WGS) entry which is preliminary data.</text>
</comment>
<evidence type="ECO:0000256" key="7">
    <source>
        <dbReference type="SAM" id="MobiDB-lite"/>
    </source>
</evidence>
<dbReference type="PANTHER" id="PTHR43811">
    <property type="entry name" value="FKBP-TYPE PEPTIDYL-PROLYL CIS-TRANS ISOMERASE FKPA"/>
    <property type="match status" value="1"/>
</dbReference>
<reference evidence="10" key="1">
    <citation type="journal article" date="2014" name="Int. J. Syst. Evol. Microbiol.">
        <title>Complete genome sequence of Corynebacterium casei LMG S-19264T (=DSM 44701T), isolated from a smear-ripened cheese.</title>
        <authorList>
            <consortium name="US DOE Joint Genome Institute (JGI-PGF)"/>
            <person name="Walter F."/>
            <person name="Albersmeier A."/>
            <person name="Kalinowski J."/>
            <person name="Ruckert C."/>
        </authorList>
    </citation>
    <scope>NUCLEOTIDE SEQUENCE</scope>
    <source>
        <strain evidence="10">VKM Ac-1321</strain>
    </source>
</reference>
<evidence type="ECO:0000313" key="11">
    <source>
        <dbReference type="Proteomes" id="UP001143480"/>
    </source>
</evidence>
<dbReference type="InterPro" id="IPR001179">
    <property type="entry name" value="PPIase_FKBP_dom"/>
</dbReference>
<evidence type="ECO:0000313" key="10">
    <source>
        <dbReference type="EMBL" id="GLL06853.1"/>
    </source>
</evidence>
<organism evidence="10 11">
    <name type="scientific">Dactylosporangium matsuzakiense</name>
    <dbReference type="NCBI Taxonomy" id="53360"/>
    <lineage>
        <taxon>Bacteria</taxon>
        <taxon>Bacillati</taxon>
        <taxon>Actinomycetota</taxon>
        <taxon>Actinomycetes</taxon>
        <taxon>Micromonosporales</taxon>
        <taxon>Micromonosporaceae</taxon>
        <taxon>Dactylosporangium</taxon>
    </lineage>
</organism>
<keyword evidence="11" id="KW-1185">Reference proteome</keyword>
<dbReference type="Proteomes" id="UP001143480">
    <property type="component" value="Unassembled WGS sequence"/>
</dbReference>
<feature type="transmembrane region" description="Helical" evidence="8">
    <location>
        <begin position="164"/>
        <end position="186"/>
    </location>
</feature>
<dbReference type="Gene3D" id="3.10.50.40">
    <property type="match status" value="1"/>
</dbReference>
<dbReference type="GO" id="GO:0000785">
    <property type="term" value="C:chromatin"/>
    <property type="evidence" value="ECO:0007669"/>
    <property type="project" value="TreeGrafter"/>
</dbReference>
<dbReference type="AlphaFoldDB" id="A0A9W6NRW7"/>
<dbReference type="EC" id="5.2.1.8" evidence="3 6"/>
<dbReference type="Pfam" id="PF00254">
    <property type="entry name" value="FKBP_C"/>
    <property type="match status" value="1"/>
</dbReference>
<proteinExistence type="inferred from homology"/>
<feature type="domain" description="PPIase FKBP-type" evidence="9">
    <location>
        <begin position="248"/>
        <end position="339"/>
    </location>
</feature>
<evidence type="ECO:0000256" key="1">
    <source>
        <dbReference type="ARBA" id="ARBA00000971"/>
    </source>
</evidence>